<reference evidence="1" key="1">
    <citation type="journal article" date="2020" name="Stud. Mycol.">
        <title>101 Dothideomycetes genomes: a test case for predicting lifestyles and emergence of pathogens.</title>
        <authorList>
            <person name="Haridas S."/>
            <person name="Albert R."/>
            <person name="Binder M."/>
            <person name="Bloem J."/>
            <person name="Labutti K."/>
            <person name="Salamov A."/>
            <person name="Andreopoulos B."/>
            <person name="Baker S."/>
            <person name="Barry K."/>
            <person name="Bills G."/>
            <person name="Bluhm B."/>
            <person name="Cannon C."/>
            <person name="Castanera R."/>
            <person name="Culley D."/>
            <person name="Daum C."/>
            <person name="Ezra D."/>
            <person name="Gonzalez J."/>
            <person name="Henrissat B."/>
            <person name="Kuo A."/>
            <person name="Liang C."/>
            <person name="Lipzen A."/>
            <person name="Lutzoni F."/>
            <person name="Magnuson J."/>
            <person name="Mondo S."/>
            <person name="Nolan M."/>
            <person name="Ohm R."/>
            <person name="Pangilinan J."/>
            <person name="Park H.-J."/>
            <person name="Ramirez L."/>
            <person name="Alfaro M."/>
            <person name="Sun H."/>
            <person name="Tritt A."/>
            <person name="Yoshinaga Y."/>
            <person name="Zwiers L.-H."/>
            <person name="Turgeon B."/>
            <person name="Goodwin S."/>
            <person name="Spatafora J."/>
            <person name="Crous P."/>
            <person name="Grigoriev I."/>
        </authorList>
    </citation>
    <scope>NUCLEOTIDE SEQUENCE</scope>
    <source>
        <strain evidence="1">CBS 269.34</strain>
    </source>
</reference>
<feature type="non-terminal residue" evidence="1">
    <location>
        <position position="1"/>
    </location>
</feature>
<feature type="non-terminal residue" evidence="1">
    <location>
        <position position="61"/>
    </location>
</feature>
<protein>
    <submittedName>
        <fullName evidence="1">Uncharacterized protein</fullName>
    </submittedName>
</protein>
<dbReference type="OrthoDB" id="5599418at2759"/>
<dbReference type="Proteomes" id="UP000799750">
    <property type="component" value="Unassembled WGS sequence"/>
</dbReference>
<dbReference type="AlphaFoldDB" id="A0A6A6Q8M4"/>
<sequence length="61" mass="7093">GFLKPLPILNKRWQHLSVDYIIALPKCIHRGITYKPIIVVCNRLTKRRHFIPIDSLSSKAL</sequence>
<evidence type="ECO:0000313" key="1">
    <source>
        <dbReference type="EMBL" id="KAF2488730.1"/>
    </source>
</evidence>
<dbReference type="EMBL" id="MU004201">
    <property type="protein sequence ID" value="KAF2488730.1"/>
    <property type="molecule type" value="Genomic_DNA"/>
</dbReference>
<organism evidence="1 2">
    <name type="scientific">Lophium mytilinum</name>
    <dbReference type="NCBI Taxonomy" id="390894"/>
    <lineage>
        <taxon>Eukaryota</taxon>
        <taxon>Fungi</taxon>
        <taxon>Dikarya</taxon>
        <taxon>Ascomycota</taxon>
        <taxon>Pezizomycotina</taxon>
        <taxon>Dothideomycetes</taxon>
        <taxon>Pleosporomycetidae</taxon>
        <taxon>Mytilinidiales</taxon>
        <taxon>Mytilinidiaceae</taxon>
        <taxon>Lophium</taxon>
    </lineage>
</organism>
<accession>A0A6A6Q8M4</accession>
<gene>
    <name evidence="1" type="ORF">BU16DRAFT_436919</name>
</gene>
<keyword evidence="2" id="KW-1185">Reference proteome</keyword>
<name>A0A6A6Q8M4_9PEZI</name>
<proteinExistence type="predicted"/>
<evidence type="ECO:0000313" key="2">
    <source>
        <dbReference type="Proteomes" id="UP000799750"/>
    </source>
</evidence>